<dbReference type="CDD" id="cd05232">
    <property type="entry name" value="UDP_G4E_4_SDR_e"/>
    <property type="match status" value="1"/>
</dbReference>
<organism evidence="2 3">
    <name type="scientific">Pararobbsia alpina</name>
    <dbReference type="NCBI Taxonomy" id="621374"/>
    <lineage>
        <taxon>Bacteria</taxon>
        <taxon>Pseudomonadati</taxon>
        <taxon>Pseudomonadota</taxon>
        <taxon>Betaproteobacteria</taxon>
        <taxon>Burkholderiales</taxon>
        <taxon>Burkholderiaceae</taxon>
        <taxon>Pararobbsia</taxon>
    </lineage>
</organism>
<evidence type="ECO:0000259" key="1">
    <source>
        <dbReference type="Pfam" id="PF01370"/>
    </source>
</evidence>
<evidence type="ECO:0000313" key="2">
    <source>
        <dbReference type="EMBL" id="CAB3803182.1"/>
    </source>
</evidence>
<dbReference type="EC" id="1.1.1.281" evidence="2"/>
<dbReference type="Gene3D" id="3.40.50.720">
    <property type="entry name" value="NAD(P)-binding Rossmann-like Domain"/>
    <property type="match status" value="1"/>
</dbReference>
<name>A0A6S7BUH8_9BURK</name>
<accession>A0A6S7BUH8</accession>
<dbReference type="RefSeq" id="WP_175107870.1">
    <property type="nucleotide sequence ID" value="NZ_CADIKM010000052.1"/>
</dbReference>
<protein>
    <submittedName>
        <fullName evidence="2">GDP-6-deoxy-D-mannose reductase</fullName>
        <ecNumber evidence="2">1.1.1.281</ecNumber>
    </submittedName>
</protein>
<proteinExistence type="predicted"/>
<dbReference type="PANTHER" id="PTHR43245:SF58">
    <property type="entry name" value="BLL5923 PROTEIN"/>
    <property type="match status" value="1"/>
</dbReference>
<dbReference type="PANTHER" id="PTHR43245">
    <property type="entry name" value="BIFUNCTIONAL POLYMYXIN RESISTANCE PROTEIN ARNA"/>
    <property type="match status" value="1"/>
</dbReference>
<dbReference type="InterPro" id="IPR050177">
    <property type="entry name" value="Lipid_A_modif_metabolic_enz"/>
</dbReference>
<dbReference type="Proteomes" id="UP000494115">
    <property type="component" value="Unassembled WGS sequence"/>
</dbReference>
<sequence>MTTTLVSGATGFVGQAVTKALGYEGREVVRLTRRPVAEGDLVAGDDFVDVARVWPHGFRPDCVVHLAARVHVMRDTAADPLQAFRAVNVDATLRVAEAAARAGTRRFVYISSIKAAGELSLEHPLRESDPPFPLDPYGVTKREAEVALLEFGERVGMEVAVVRPPLVYGPGVGANFMSLMKAVDRGLPLPLGLASAPRSLVAVDNLASAILACMSHPRATGEIFHVSDGEDVSVAELIRQMAAALDTRARLVSVPTSLLKMAGSLTGRSDAVQRLIEPLQVDITKIRSLLGWNPPLSVLSGLRLTAAWYRSTSHSSTSKIHS</sequence>
<evidence type="ECO:0000313" key="3">
    <source>
        <dbReference type="Proteomes" id="UP000494115"/>
    </source>
</evidence>
<dbReference type="EMBL" id="CADIKM010000052">
    <property type="protein sequence ID" value="CAB3803182.1"/>
    <property type="molecule type" value="Genomic_DNA"/>
</dbReference>
<dbReference type="AlphaFoldDB" id="A0A6S7BUH8"/>
<dbReference type="SUPFAM" id="SSF51735">
    <property type="entry name" value="NAD(P)-binding Rossmann-fold domains"/>
    <property type="match status" value="1"/>
</dbReference>
<dbReference type="GO" id="GO:0033705">
    <property type="term" value="F:GDP-4-dehydro-6-deoxy-D-mannose reductase activity"/>
    <property type="evidence" value="ECO:0007669"/>
    <property type="project" value="UniProtKB-EC"/>
</dbReference>
<reference evidence="2 3" key="1">
    <citation type="submission" date="2020-04" db="EMBL/GenBank/DDBJ databases">
        <authorList>
            <person name="De Canck E."/>
        </authorList>
    </citation>
    <scope>NUCLEOTIDE SEQUENCE [LARGE SCALE GENOMIC DNA]</scope>
    <source>
        <strain evidence="2 3">LMG 28138</strain>
    </source>
</reference>
<gene>
    <name evidence="2" type="primary">rmd</name>
    <name evidence="2" type="ORF">LMG28138_05304</name>
</gene>
<keyword evidence="3" id="KW-1185">Reference proteome</keyword>
<keyword evidence="2" id="KW-0560">Oxidoreductase</keyword>
<dbReference type="InterPro" id="IPR001509">
    <property type="entry name" value="Epimerase_deHydtase"/>
</dbReference>
<dbReference type="InterPro" id="IPR036291">
    <property type="entry name" value="NAD(P)-bd_dom_sf"/>
</dbReference>
<dbReference type="Pfam" id="PF01370">
    <property type="entry name" value="Epimerase"/>
    <property type="match status" value="1"/>
</dbReference>
<feature type="domain" description="NAD-dependent epimerase/dehydratase" evidence="1">
    <location>
        <begin position="5"/>
        <end position="225"/>
    </location>
</feature>